<evidence type="ECO:0000313" key="2">
    <source>
        <dbReference type="Proteomes" id="UP001176940"/>
    </source>
</evidence>
<accession>A0ABN9MJI2</accession>
<comment type="caution">
    <text evidence="1">The sequence shown here is derived from an EMBL/GenBank/DDBJ whole genome shotgun (WGS) entry which is preliminary data.</text>
</comment>
<protein>
    <recommendedName>
        <fullName evidence="3">Transposase</fullName>
    </recommendedName>
</protein>
<reference evidence="1" key="1">
    <citation type="submission" date="2023-07" db="EMBL/GenBank/DDBJ databases">
        <authorList>
            <person name="Stuckert A."/>
        </authorList>
    </citation>
    <scope>NUCLEOTIDE SEQUENCE</scope>
</reference>
<evidence type="ECO:0008006" key="3">
    <source>
        <dbReference type="Google" id="ProtNLM"/>
    </source>
</evidence>
<proteinExistence type="predicted"/>
<sequence length="435" mass="49725">MEVDQFPISILTHNITNFGSQNPKNERNSPIPSDPICKNSVLWGTSALQTDDEQDDPNDSSFHINELSEDEEESFLVPSDAEDEDDVKHVFQDIDSPLENPVDEEKYLVFESCLKKLIRMIPCMSETKCTSPLTQYRKETIGSYLSVEVRCQSGHTRLLWESQPRHGYQPLGNVLLSAAVLFSGSSFLTSQHMFKLLNVKSIDKTTYYKNQSMYLFPAINHHWKEEQKAVIQNIRERPLCLAGDRQLDNPGFSPKYSVYSLMDVASKKICSFSVEPVTPEETLEDSEKVGFQKAMGELQTMNAEVKMIVTDRSVAIQELLKDDYPGIVHLVDLWHLSKSIGNEVLMAAKHKDCEVLYEWVEAIRNHIWWSSCTCSKNPDLLIHKWKSVLQHVTNVHEWGGDSDCKACHHPPLPEEVVKNTKWLEKNSLPMNNSKR</sequence>
<keyword evidence="2" id="KW-1185">Reference proteome</keyword>
<dbReference type="EMBL" id="CAUEEQ010077913">
    <property type="protein sequence ID" value="CAJ0966944.1"/>
    <property type="molecule type" value="Genomic_DNA"/>
</dbReference>
<dbReference type="PANTHER" id="PTHR31751">
    <property type="entry name" value="SI:CH211-108C17.2-RELATED-RELATED"/>
    <property type="match status" value="1"/>
</dbReference>
<dbReference type="PANTHER" id="PTHR31751:SF42">
    <property type="entry name" value="PROTEIN CBG10204"/>
    <property type="match status" value="1"/>
</dbReference>
<organism evidence="1 2">
    <name type="scientific">Ranitomeya imitator</name>
    <name type="common">mimic poison frog</name>
    <dbReference type="NCBI Taxonomy" id="111125"/>
    <lineage>
        <taxon>Eukaryota</taxon>
        <taxon>Metazoa</taxon>
        <taxon>Chordata</taxon>
        <taxon>Craniata</taxon>
        <taxon>Vertebrata</taxon>
        <taxon>Euteleostomi</taxon>
        <taxon>Amphibia</taxon>
        <taxon>Batrachia</taxon>
        <taxon>Anura</taxon>
        <taxon>Neobatrachia</taxon>
        <taxon>Hyloidea</taxon>
        <taxon>Dendrobatidae</taxon>
        <taxon>Dendrobatinae</taxon>
        <taxon>Ranitomeya</taxon>
    </lineage>
</organism>
<evidence type="ECO:0000313" key="1">
    <source>
        <dbReference type="EMBL" id="CAJ0966944.1"/>
    </source>
</evidence>
<dbReference type="Proteomes" id="UP001176940">
    <property type="component" value="Unassembled WGS sequence"/>
</dbReference>
<name>A0ABN9MJI2_9NEOB</name>
<gene>
    <name evidence="1" type="ORF">RIMI_LOCUS21830177</name>
</gene>